<evidence type="ECO:0000256" key="2">
    <source>
        <dbReference type="ARBA" id="ARBA00022630"/>
    </source>
</evidence>
<dbReference type="Pfam" id="PF07992">
    <property type="entry name" value="Pyr_redox_2"/>
    <property type="match status" value="1"/>
</dbReference>
<proteinExistence type="predicted"/>
<dbReference type="EMBL" id="SMFY01000005">
    <property type="protein sequence ID" value="TCK19805.1"/>
    <property type="molecule type" value="Genomic_DNA"/>
</dbReference>
<dbReference type="PRINTS" id="PR00469">
    <property type="entry name" value="PNDRDTASEII"/>
</dbReference>
<evidence type="ECO:0000259" key="4">
    <source>
        <dbReference type="Pfam" id="PF07992"/>
    </source>
</evidence>
<dbReference type="Gene3D" id="3.50.50.60">
    <property type="entry name" value="FAD/NAD(P)-binding domain"/>
    <property type="match status" value="2"/>
</dbReference>
<evidence type="ECO:0000256" key="1">
    <source>
        <dbReference type="ARBA" id="ARBA00018719"/>
    </source>
</evidence>
<dbReference type="InterPro" id="IPR050097">
    <property type="entry name" value="Ferredoxin-NADP_redctase_2"/>
</dbReference>
<keyword evidence="2" id="KW-0285">Flavoprotein</keyword>
<dbReference type="AlphaFoldDB" id="A0A4R1HH93"/>
<evidence type="ECO:0000256" key="3">
    <source>
        <dbReference type="ARBA" id="ARBA00023002"/>
    </source>
</evidence>
<keyword evidence="3" id="KW-0560">Oxidoreductase</keyword>
<evidence type="ECO:0000313" key="6">
    <source>
        <dbReference type="Proteomes" id="UP000295030"/>
    </source>
</evidence>
<evidence type="ECO:0000313" key="5">
    <source>
        <dbReference type="EMBL" id="TCK19805.1"/>
    </source>
</evidence>
<dbReference type="GO" id="GO:0016491">
    <property type="term" value="F:oxidoreductase activity"/>
    <property type="evidence" value="ECO:0007669"/>
    <property type="project" value="UniProtKB-KW"/>
</dbReference>
<dbReference type="Proteomes" id="UP000295030">
    <property type="component" value="Unassembled WGS sequence"/>
</dbReference>
<dbReference type="RefSeq" id="WP_165901674.1">
    <property type="nucleotide sequence ID" value="NZ_SMFY01000005.1"/>
</dbReference>
<feature type="domain" description="FAD/NAD(P)-binding" evidence="4">
    <location>
        <begin position="14"/>
        <end position="159"/>
    </location>
</feature>
<accession>A0A4R1HH93</accession>
<organism evidence="5 6">
    <name type="scientific">Ancylobacter aquaticus</name>
    <dbReference type="NCBI Taxonomy" id="100"/>
    <lineage>
        <taxon>Bacteria</taxon>
        <taxon>Pseudomonadati</taxon>
        <taxon>Pseudomonadota</taxon>
        <taxon>Alphaproteobacteria</taxon>
        <taxon>Hyphomicrobiales</taxon>
        <taxon>Xanthobacteraceae</taxon>
        <taxon>Ancylobacter</taxon>
    </lineage>
</organism>
<dbReference type="PANTHER" id="PTHR48105">
    <property type="entry name" value="THIOREDOXIN REDUCTASE 1-RELATED-RELATED"/>
    <property type="match status" value="1"/>
</dbReference>
<protein>
    <recommendedName>
        <fullName evidence="1">Thioredoxin reductase</fullName>
    </recommendedName>
</protein>
<gene>
    <name evidence="5" type="ORF">EV667_4269</name>
</gene>
<comment type="caution">
    <text evidence="5">The sequence shown here is derived from an EMBL/GenBank/DDBJ whole genome shotgun (WGS) entry which is preliminary data.</text>
</comment>
<name>A0A4R1HH93_ANCAQ</name>
<dbReference type="SUPFAM" id="SSF51971">
    <property type="entry name" value="Nucleotide-binding domain"/>
    <property type="match status" value="1"/>
</dbReference>
<dbReference type="InterPro" id="IPR023753">
    <property type="entry name" value="FAD/NAD-binding_dom"/>
</dbReference>
<sequence length="185" mass="19479">MLTSHTDATAPIADCLIIGGGPAGLTAAIYLARFRRKVVLIDAGGSRASLIASTQNYPGFPEGISGDALLKRLGQQAVRFGARPVRGRVIGLAANGELFRANTDLGRVEARTIMLATGIVEAKPPLPGLIDLIRDGLIRLCPICDGYEVIDQQVTVIGNFAQAAGEALFLRTFTSSLNVLPLDPL</sequence>
<dbReference type="PRINTS" id="PR00368">
    <property type="entry name" value="FADPNR"/>
</dbReference>
<reference evidence="5 6" key="1">
    <citation type="submission" date="2019-03" db="EMBL/GenBank/DDBJ databases">
        <title>Genomic Encyclopedia of Type Strains, Phase IV (KMG-IV): sequencing the most valuable type-strain genomes for metagenomic binning, comparative biology and taxonomic classification.</title>
        <authorList>
            <person name="Goeker M."/>
        </authorList>
    </citation>
    <scope>NUCLEOTIDE SEQUENCE [LARGE SCALE GENOMIC DNA]</scope>
    <source>
        <strain evidence="5 6">DSM 101</strain>
    </source>
</reference>
<keyword evidence="6" id="KW-1185">Reference proteome</keyword>
<dbReference type="InterPro" id="IPR036188">
    <property type="entry name" value="FAD/NAD-bd_sf"/>
</dbReference>